<sequence>MSGELADFLDTLTTQQWGMRARLNYGDCFSYALATVSGEPLLFKGDDFSHTDVRAVPTG</sequence>
<dbReference type="EMBL" id="FLQS01000004">
    <property type="protein sequence ID" value="SBS71760.1"/>
    <property type="molecule type" value="Genomic_DNA"/>
</dbReference>
<evidence type="ECO:0000313" key="1">
    <source>
        <dbReference type="EMBL" id="SBS71760.1"/>
    </source>
</evidence>
<proteinExistence type="predicted"/>
<dbReference type="SUPFAM" id="SSF88723">
    <property type="entry name" value="PIN domain-like"/>
    <property type="match status" value="1"/>
</dbReference>
<dbReference type="CDD" id="cd09871">
    <property type="entry name" value="PIN_MtVapC28-VapC30-like"/>
    <property type="match status" value="1"/>
</dbReference>
<reference evidence="1" key="1">
    <citation type="submission" date="2016-03" db="EMBL/GenBank/DDBJ databases">
        <authorList>
            <person name="Ploux O."/>
        </authorList>
    </citation>
    <scope>NUCLEOTIDE SEQUENCE</scope>
    <source>
        <strain evidence="1">UC10</strain>
    </source>
</reference>
<dbReference type="Gene3D" id="3.40.50.1010">
    <property type="entry name" value="5'-nuclease"/>
    <property type="match status" value="1"/>
</dbReference>
<dbReference type="AlphaFoldDB" id="A0A1Y5P2K4"/>
<protein>
    <submittedName>
        <fullName evidence="1">Uncharacterized protein</fullName>
    </submittedName>
</protein>
<accession>A0A1Y5P2K4</accession>
<dbReference type="InterPro" id="IPR029060">
    <property type="entry name" value="PIN-like_dom_sf"/>
</dbReference>
<gene>
    <name evidence="1" type="ORF">MHPYR_120040</name>
</gene>
<organism evidence="1">
    <name type="scientific">uncultured Mycobacterium sp</name>
    <dbReference type="NCBI Taxonomy" id="171292"/>
    <lineage>
        <taxon>Bacteria</taxon>
        <taxon>Bacillati</taxon>
        <taxon>Actinomycetota</taxon>
        <taxon>Actinomycetes</taxon>
        <taxon>Mycobacteriales</taxon>
        <taxon>Mycobacteriaceae</taxon>
        <taxon>Mycobacterium</taxon>
        <taxon>environmental samples</taxon>
    </lineage>
</organism>
<name>A0A1Y5P2K4_9MYCO</name>